<accession>A0A161K195</accession>
<keyword evidence="2" id="KW-0808">Transferase</keyword>
<proteinExistence type="predicted"/>
<dbReference type="Gene3D" id="3.90.1300.10">
    <property type="entry name" value="Amidase signature (AS) domain"/>
    <property type="match status" value="1"/>
</dbReference>
<dbReference type="EC" id="6.3.5.7" evidence="2"/>
<feature type="domain" description="Amidase" evidence="1">
    <location>
        <begin position="29"/>
        <end position="444"/>
    </location>
</feature>
<dbReference type="PANTHER" id="PTHR11895">
    <property type="entry name" value="TRANSAMIDASE"/>
    <property type="match status" value="1"/>
</dbReference>
<dbReference type="Pfam" id="PF01425">
    <property type="entry name" value="Amidase"/>
    <property type="match status" value="1"/>
</dbReference>
<dbReference type="GO" id="GO:0016740">
    <property type="term" value="F:transferase activity"/>
    <property type="evidence" value="ECO:0007669"/>
    <property type="project" value="UniProtKB-KW"/>
</dbReference>
<sequence length="470" mass="50458">MSDDLIKSSAREIRALLKSKAVSSAELLDVLEARIAKIDPIVNALPTLCFDRARQAIAARNHQDTALLGMPIAIKDLLPVAGVRTTWGSMLHEHHIPEKSDLLVERLESSGAVVYAKSNTPEFGAGANTFNDVFGVTRNPWNTALSCAGSSGGSAVALATGMAWIASGSDLGGSLRNPASFCGVVGFRPSIGRIPTNPGDMAFYRLSVEGPMARTVGDVAMLLDVMAGRDPRDPLSVTRPEQSFEAMAEARTAPKRVAFSPDLGVTPVDPEIANICRRAAQRFEDMGAIVEENQPDFSGLQHVFQTFRALGMAVRHGAQLDQQRSVLKPEIVWNVEKGLSLTAEDITRAMTTRAAIYARAQTFFQDYDFLISPATIVPPYPVEQRFVERLGEHEFSNYIEWCSIAYAITVIGAPAVSVPCGFTSTGLPVGLQIAAAPLNEGPLLSAALLFEESADLTSGLPIDPVVTHQT</sequence>
<keyword evidence="2" id="KW-0436">Ligase</keyword>
<dbReference type="InterPro" id="IPR000120">
    <property type="entry name" value="Amidase"/>
</dbReference>
<dbReference type="AlphaFoldDB" id="A0A161K195"/>
<dbReference type="SUPFAM" id="SSF75304">
    <property type="entry name" value="Amidase signature (AS) enzymes"/>
    <property type="match status" value="1"/>
</dbReference>
<reference evidence="2" key="1">
    <citation type="submission" date="2015-10" db="EMBL/GenBank/DDBJ databases">
        <authorList>
            <person name="Gilbert D.G."/>
        </authorList>
    </citation>
    <scope>NUCLEOTIDE SEQUENCE</scope>
</reference>
<dbReference type="EMBL" id="CZRL01000064">
    <property type="protein sequence ID" value="CUS51641.1"/>
    <property type="molecule type" value="Genomic_DNA"/>
</dbReference>
<dbReference type="PANTHER" id="PTHR11895:SF76">
    <property type="entry name" value="INDOLEACETAMIDE HYDROLASE"/>
    <property type="match status" value="1"/>
</dbReference>
<dbReference type="GO" id="GO:0050567">
    <property type="term" value="F:glutaminyl-tRNA synthase (glutamine-hydrolyzing) activity"/>
    <property type="evidence" value="ECO:0007669"/>
    <property type="project" value="UniProtKB-EC"/>
</dbReference>
<gene>
    <name evidence="2" type="ORF">MGWOODY_XGa2398</name>
</gene>
<organism evidence="2">
    <name type="scientific">hydrothermal vent metagenome</name>
    <dbReference type="NCBI Taxonomy" id="652676"/>
    <lineage>
        <taxon>unclassified sequences</taxon>
        <taxon>metagenomes</taxon>
        <taxon>ecological metagenomes</taxon>
    </lineage>
</organism>
<evidence type="ECO:0000313" key="2">
    <source>
        <dbReference type="EMBL" id="CUS51641.1"/>
    </source>
</evidence>
<evidence type="ECO:0000259" key="1">
    <source>
        <dbReference type="Pfam" id="PF01425"/>
    </source>
</evidence>
<dbReference type="GO" id="GO:0050566">
    <property type="term" value="F:asparaginyl-tRNA synthase (glutamine-hydrolyzing) activity"/>
    <property type="evidence" value="ECO:0007669"/>
    <property type="project" value="UniProtKB-EC"/>
</dbReference>
<protein>
    <submittedName>
        <fullName evidence="2">Aspartyl-tRNA(Asn) amidotransferase subunit A @ Glutamyl-tRNA(Gln) amidotransferase subunit A</fullName>
        <ecNumber evidence="2">6.3.5.6</ecNumber>
        <ecNumber evidence="2">6.3.5.7</ecNumber>
    </submittedName>
</protein>
<dbReference type="InterPro" id="IPR036928">
    <property type="entry name" value="AS_sf"/>
</dbReference>
<name>A0A161K195_9ZZZZ</name>
<dbReference type="InterPro" id="IPR023631">
    <property type="entry name" value="Amidase_dom"/>
</dbReference>
<dbReference type="EC" id="6.3.5.6" evidence="2"/>